<proteinExistence type="predicted"/>
<sequence>MSSRGDCMSIRKIAVLSMLVVLLIASSVSASAAVIGGGGISATSASTFAATSTGFSSFGGFGSGFGSGFGAFGGFGFPFNCGFVPFGVGAFPFNWALGGGFGPFPLFGWGRFSPGFFGTCGGSFPFSPCFMGGCGLTGPAALPAIGANAPLGGIAKGIAKASVDQGVPFILGSPLGASPVLGWDVSSWAFGLQSCVRSLPLYFGAHGFGFPFTLGNYRIGMIPSCGLPCGIPAPACLPAALPAIGANAPLGGIAKGIAKASVDQGVPFILGSPLGASPVLGWDVSSWAFGLQSCVRSLPLYFGAHGFGFPFTLGNYRIGMIPSCGLPCGIPAPACLPAALPAIGANAPLGGIAK</sequence>
<name>D1YZ94_METPS</name>
<reference evidence="1 2" key="1">
    <citation type="journal article" date="2007" name="Appl. Environ. Microbiol.">
        <title>Isolation of key methanogens for global methane emission from rice paddy fields: a novel isolate affiliated with the clone cluster rice cluster I.</title>
        <authorList>
            <person name="Sakai S."/>
            <person name="Imachi H."/>
            <person name="Sekiguchi Y."/>
            <person name="Ohashi A."/>
            <person name="Harada H."/>
            <person name="Kamagata Y."/>
        </authorList>
    </citation>
    <scope>NUCLEOTIDE SEQUENCE [LARGE SCALE GENOMIC DNA]</scope>
    <source>
        <strain evidence="2">DSM 17711 / JCM 13418 / NBRC 101707 / SANAE</strain>
    </source>
</reference>
<dbReference type="eggNOG" id="arCOG11703">
    <property type="taxonomic scope" value="Archaea"/>
</dbReference>
<dbReference type="STRING" id="304371.MCP_1694"/>
<organism evidence="1 2">
    <name type="scientific">Methanocella paludicola (strain DSM 17711 / JCM 13418 / NBRC 101707 / SANAE)</name>
    <dbReference type="NCBI Taxonomy" id="304371"/>
    <lineage>
        <taxon>Archaea</taxon>
        <taxon>Methanobacteriati</taxon>
        <taxon>Methanobacteriota</taxon>
        <taxon>Stenosarchaea group</taxon>
        <taxon>Methanomicrobia</taxon>
        <taxon>Methanocellales</taxon>
        <taxon>Methanocellaceae</taxon>
        <taxon>Methanocella</taxon>
    </lineage>
</organism>
<evidence type="ECO:0000313" key="1">
    <source>
        <dbReference type="EMBL" id="BAI61766.1"/>
    </source>
</evidence>
<dbReference type="Proteomes" id="UP000001882">
    <property type="component" value="Chromosome"/>
</dbReference>
<accession>D1YZ94</accession>
<gene>
    <name evidence="1" type="ordered locus">MCP_1694</name>
</gene>
<keyword evidence="2" id="KW-1185">Reference proteome</keyword>
<protein>
    <submittedName>
        <fullName evidence="1">Uncharacterized protein</fullName>
    </submittedName>
</protein>
<evidence type="ECO:0000313" key="2">
    <source>
        <dbReference type="Proteomes" id="UP000001882"/>
    </source>
</evidence>
<dbReference type="EMBL" id="AP011532">
    <property type="protein sequence ID" value="BAI61766.1"/>
    <property type="molecule type" value="Genomic_DNA"/>
</dbReference>
<dbReference type="PATRIC" id="fig|304371.9.peg.1728"/>
<dbReference type="AlphaFoldDB" id="D1YZ94"/>
<reference evidence="1 2" key="2">
    <citation type="journal article" date="2008" name="Int. J. Syst. Evol. Microbiol.">
        <title>Methanocella paludicola gen. nov., sp. nov., a methane-producing archaeon, the first isolate of the lineage 'Rice Cluster I', and proposal of the new archaeal order Methanocellales ord. nov.</title>
        <authorList>
            <person name="Sakai S."/>
            <person name="Imachi H."/>
            <person name="Hanada S."/>
            <person name="Ohashi A."/>
            <person name="Harada H."/>
            <person name="Kamagata Y."/>
        </authorList>
    </citation>
    <scope>NUCLEOTIDE SEQUENCE [LARGE SCALE GENOMIC DNA]</scope>
    <source>
        <strain evidence="2">DSM 17711 / JCM 13418 / NBRC 101707 / SANAE</strain>
    </source>
</reference>
<dbReference type="InParanoid" id="D1YZ94"/>
<dbReference type="KEGG" id="mpd:MCP_1694"/>
<reference evidence="2" key="3">
    <citation type="journal article" date="2011" name="PLoS ONE">
        <title>Genome sequence of a mesophilic hydrogenotrophic methanogen Methanocella paludicola, the first cultivated representative of the order Methanocellales.</title>
        <authorList>
            <person name="Sakai S."/>
            <person name="Takaki Y."/>
            <person name="Shimamura S."/>
            <person name="Sekine M."/>
            <person name="Tajima T."/>
            <person name="Kosugi H."/>
            <person name="Ichikawa N."/>
            <person name="Tasumi E."/>
            <person name="Hiraki A.T."/>
            <person name="Shimizu A."/>
            <person name="Kato Y."/>
            <person name="Nishiko R."/>
            <person name="Mori K."/>
            <person name="Fujita N."/>
            <person name="Imachi H."/>
            <person name="Takai K."/>
        </authorList>
    </citation>
    <scope>NUCLEOTIDE SEQUENCE [LARGE SCALE GENOMIC DNA]</scope>
    <source>
        <strain evidence="2">DSM 17711 / JCM 13418 / NBRC 101707 / SANAE</strain>
    </source>
</reference>